<dbReference type="InterPro" id="IPR036873">
    <property type="entry name" value="Rhodanese-like_dom_sf"/>
</dbReference>
<evidence type="ECO:0000313" key="1">
    <source>
        <dbReference type="EMBL" id="PNF61047.1"/>
    </source>
</evidence>
<reference evidence="1 2" key="1">
    <citation type="submission" date="2018-01" db="EMBL/GenBank/DDBJ databases">
        <title>Denitrification phenotypes of diverse strains of Pseudomonas stutzeri.</title>
        <authorList>
            <person name="Milligan D.A."/>
            <person name="Bergaust L."/>
            <person name="Bakken L.R."/>
            <person name="Frostegard A."/>
        </authorList>
    </citation>
    <scope>NUCLEOTIDE SEQUENCE [LARGE SCALE GENOMIC DNA]</scope>
    <source>
        <strain evidence="1 2">CCUG 44592</strain>
    </source>
</reference>
<dbReference type="Pfam" id="PF00581">
    <property type="entry name" value="Rhodanese"/>
    <property type="match status" value="1"/>
</dbReference>
<proteinExistence type="predicted"/>
<evidence type="ECO:0000313" key="2">
    <source>
        <dbReference type="Proteomes" id="UP000236003"/>
    </source>
</evidence>
<dbReference type="SUPFAM" id="SSF52821">
    <property type="entry name" value="Rhodanese/Cell cycle control phosphatase"/>
    <property type="match status" value="1"/>
</dbReference>
<dbReference type="Proteomes" id="UP000236003">
    <property type="component" value="Unassembled WGS sequence"/>
</dbReference>
<sequence length="367" mass="40439">MNKPLHPDQLRNLVPLNALSPRQLWELRVRIVPVALVAGQLLESAGEQSSRRHYLISGSLLLTYGDGQQAQLVAGTPTALHSLAPSLLREARALEHCQLLTVDSAELERLLSWRQALQDVLLQLSMDGEDGEWLERLLENPLFAQVPPANIRSMLSRLVEIEVSAGQVLLREGEAGDCCYFLKSGRAQVLKAAGSGHQMLAELAPSACFGEEALLEERPRNASVAMIEDGRVLRLSRADFLELLKAPVVGEVDLDNVADLLGCGAQWLDVRLLDDYERGHAMQALHMPLHLLRLKTRLLDPQRPYLCYCESGKRSANAVFLLTQLGFTAFALQGGLDALSAEDRAALLWECGTGYLARSDGRIERSL</sequence>
<dbReference type="Gene3D" id="2.60.120.10">
    <property type="entry name" value="Jelly Rolls"/>
    <property type="match status" value="2"/>
</dbReference>
<dbReference type="SMART" id="SM00100">
    <property type="entry name" value="cNMP"/>
    <property type="match status" value="1"/>
</dbReference>
<dbReference type="AlphaFoldDB" id="A0A2N8RIX9"/>
<dbReference type="CDD" id="cd00038">
    <property type="entry name" value="CAP_ED"/>
    <property type="match status" value="1"/>
</dbReference>
<dbReference type="InterPro" id="IPR014710">
    <property type="entry name" value="RmlC-like_jellyroll"/>
</dbReference>
<dbReference type="InterPro" id="IPR000595">
    <property type="entry name" value="cNMP-bd_dom"/>
</dbReference>
<dbReference type="InterPro" id="IPR001763">
    <property type="entry name" value="Rhodanese-like_dom"/>
</dbReference>
<dbReference type="PANTHER" id="PTHR23011:SF28">
    <property type="entry name" value="CYCLIC NUCLEOTIDE-BINDING DOMAIN CONTAINING PROTEIN"/>
    <property type="match status" value="1"/>
</dbReference>
<dbReference type="CDD" id="cd00158">
    <property type="entry name" value="RHOD"/>
    <property type="match status" value="1"/>
</dbReference>
<dbReference type="Pfam" id="PF00027">
    <property type="entry name" value="cNMP_binding"/>
    <property type="match status" value="1"/>
</dbReference>
<dbReference type="PROSITE" id="PS50206">
    <property type="entry name" value="RHODANESE_3"/>
    <property type="match status" value="1"/>
</dbReference>
<comment type="caution">
    <text evidence="1">The sequence shown here is derived from an EMBL/GenBank/DDBJ whole genome shotgun (WGS) entry which is preliminary data.</text>
</comment>
<dbReference type="RefSeq" id="WP_003285338.1">
    <property type="nucleotide sequence ID" value="NZ_CP036186.1"/>
</dbReference>
<dbReference type="EMBL" id="POUM01000002">
    <property type="protein sequence ID" value="PNF61047.1"/>
    <property type="molecule type" value="Genomic_DNA"/>
</dbReference>
<dbReference type="Gene3D" id="3.40.250.10">
    <property type="entry name" value="Rhodanese-like domain"/>
    <property type="match status" value="1"/>
</dbReference>
<organism evidence="1 2">
    <name type="scientific">Stutzerimonas stutzeri</name>
    <name type="common">Pseudomonas stutzeri</name>
    <dbReference type="NCBI Taxonomy" id="316"/>
    <lineage>
        <taxon>Bacteria</taxon>
        <taxon>Pseudomonadati</taxon>
        <taxon>Pseudomonadota</taxon>
        <taxon>Gammaproteobacteria</taxon>
        <taxon>Pseudomonadales</taxon>
        <taxon>Pseudomonadaceae</taxon>
        <taxon>Stutzerimonas</taxon>
    </lineage>
</organism>
<dbReference type="PROSITE" id="PS50042">
    <property type="entry name" value="CNMP_BINDING_3"/>
    <property type="match status" value="1"/>
</dbReference>
<dbReference type="SUPFAM" id="SSF51206">
    <property type="entry name" value="cAMP-binding domain-like"/>
    <property type="match status" value="2"/>
</dbReference>
<dbReference type="InterPro" id="IPR018490">
    <property type="entry name" value="cNMP-bd_dom_sf"/>
</dbReference>
<protein>
    <submittedName>
        <fullName evidence="1">cAMP-binding protein</fullName>
    </submittedName>
</protein>
<gene>
    <name evidence="1" type="ORF">CXK99_03735</name>
</gene>
<dbReference type="PANTHER" id="PTHR23011">
    <property type="entry name" value="CYCLIC NUCLEOTIDE-BINDING DOMAIN CONTAINING PROTEIN"/>
    <property type="match status" value="1"/>
</dbReference>
<name>A0A2N8RIX9_STUST</name>
<dbReference type="SMART" id="SM00450">
    <property type="entry name" value="RHOD"/>
    <property type="match status" value="1"/>
</dbReference>
<accession>A0A2N8RIX9</accession>